<evidence type="ECO:0000313" key="2">
    <source>
        <dbReference type="EMBL" id="NYS49849.1"/>
    </source>
</evidence>
<gene>
    <name evidence="2" type="ORF">HZY93_07875</name>
</gene>
<dbReference type="AlphaFoldDB" id="A0A7Z0RR97"/>
<reference evidence="2 3" key="1">
    <citation type="submission" date="2020-07" db="EMBL/GenBank/DDBJ databases">
        <title>MOT database genomes.</title>
        <authorList>
            <person name="Joseph S."/>
            <person name="Aduse-Opoku J."/>
            <person name="Hashim A."/>
            <person name="Wade W."/>
            <person name="Curtis M."/>
        </authorList>
    </citation>
    <scope>NUCLEOTIDE SEQUENCE [LARGE SCALE GENOMIC DNA]</scope>
    <source>
        <strain evidence="2 3">CCW311</strain>
    </source>
</reference>
<sequence length="131" mass="14995">MISGLYCSYSETAILIQLLYQNLAGHDTDYACQELKEDAYFCQLLETNKVASQPTLSRFFSRATEETVEALRQINFELIQIFLQFHQIDNLIIDVDSTHFTTYGKQEGSDYNAHYRATGECTISCVNAKKE</sequence>
<evidence type="ECO:0000259" key="1">
    <source>
        <dbReference type="Pfam" id="PF13701"/>
    </source>
</evidence>
<proteinExistence type="predicted"/>
<evidence type="ECO:0000313" key="3">
    <source>
        <dbReference type="Proteomes" id="UP000563349"/>
    </source>
</evidence>
<keyword evidence="3" id="KW-1185">Reference proteome</keyword>
<dbReference type="EMBL" id="JACBYG010000174">
    <property type="protein sequence ID" value="NYS49849.1"/>
    <property type="molecule type" value="Genomic_DNA"/>
</dbReference>
<name>A0A7Z0RR97_9STRE</name>
<feature type="domain" description="Transposase DDE" evidence="1">
    <location>
        <begin position="6"/>
        <end position="119"/>
    </location>
</feature>
<dbReference type="Proteomes" id="UP000563349">
    <property type="component" value="Unassembled WGS sequence"/>
</dbReference>
<dbReference type="Pfam" id="PF13701">
    <property type="entry name" value="DDE_Tnp_1_4"/>
    <property type="match status" value="1"/>
</dbReference>
<accession>A0A7Z0RR97</accession>
<organism evidence="2 3">
    <name type="scientific">Streptococcus danieliae</name>
    <dbReference type="NCBI Taxonomy" id="747656"/>
    <lineage>
        <taxon>Bacteria</taxon>
        <taxon>Bacillati</taxon>
        <taxon>Bacillota</taxon>
        <taxon>Bacilli</taxon>
        <taxon>Lactobacillales</taxon>
        <taxon>Streptococcaceae</taxon>
        <taxon>Streptococcus</taxon>
    </lineage>
</organism>
<dbReference type="InterPro" id="IPR025668">
    <property type="entry name" value="Tnp_DDE_dom"/>
</dbReference>
<protein>
    <submittedName>
        <fullName evidence="2">Transposase</fullName>
    </submittedName>
</protein>
<comment type="caution">
    <text evidence="2">The sequence shown here is derived from an EMBL/GenBank/DDBJ whole genome shotgun (WGS) entry which is preliminary data.</text>
</comment>